<evidence type="ECO:0000313" key="2">
    <source>
        <dbReference type="Proteomes" id="UP000789831"/>
    </source>
</evidence>
<name>A0A9N9EM79_9GLOM</name>
<feature type="non-terminal residue" evidence="1">
    <location>
        <position position="78"/>
    </location>
</feature>
<keyword evidence="2" id="KW-1185">Reference proteome</keyword>
<dbReference type="EMBL" id="CAJVPL010012021">
    <property type="protein sequence ID" value="CAG8685848.1"/>
    <property type="molecule type" value="Genomic_DNA"/>
</dbReference>
<protein>
    <submittedName>
        <fullName evidence="1">7995_t:CDS:1</fullName>
    </submittedName>
</protein>
<reference evidence="1" key="1">
    <citation type="submission" date="2021-06" db="EMBL/GenBank/DDBJ databases">
        <authorList>
            <person name="Kallberg Y."/>
            <person name="Tangrot J."/>
            <person name="Rosling A."/>
        </authorList>
    </citation>
    <scope>NUCLEOTIDE SEQUENCE</scope>
    <source>
        <strain evidence="1">MT106</strain>
    </source>
</reference>
<dbReference type="OrthoDB" id="8954335at2759"/>
<comment type="caution">
    <text evidence="1">The sequence shown here is derived from an EMBL/GenBank/DDBJ whole genome shotgun (WGS) entry which is preliminary data.</text>
</comment>
<sequence>KRIKSENPLNYNNEYLDRLEETKNSYLRNIAIIQKSIETKRSSLPPLSPENIAHLEKQLYELPINGETLKKVKQEAEK</sequence>
<dbReference type="AlphaFoldDB" id="A0A9N9EM79"/>
<feature type="non-terminal residue" evidence="1">
    <location>
        <position position="1"/>
    </location>
</feature>
<dbReference type="Proteomes" id="UP000789831">
    <property type="component" value="Unassembled WGS sequence"/>
</dbReference>
<evidence type="ECO:0000313" key="1">
    <source>
        <dbReference type="EMBL" id="CAG8685848.1"/>
    </source>
</evidence>
<organism evidence="1 2">
    <name type="scientific">Ambispora gerdemannii</name>
    <dbReference type="NCBI Taxonomy" id="144530"/>
    <lineage>
        <taxon>Eukaryota</taxon>
        <taxon>Fungi</taxon>
        <taxon>Fungi incertae sedis</taxon>
        <taxon>Mucoromycota</taxon>
        <taxon>Glomeromycotina</taxon>
        <taxon>Glomeromycetes</taxon>
        <taxon>Archaeosporales</taxon>
        <taxon>Ambisporaceae</taxon>
        <taxon>Ambispora</taxon>
    </lineage>
</organism>
<gene>
    <name evidence="1" type="ORF">AGERDE_LOCUS12876</name>
</gene>
<proteinExistence type="predicted"/>
<accession>A0A9N9EM79</accession>